<dbReference type="RefSeq" id="WP_098194862.1">
    <property type="nucleotide sequence ID" value="NZ_CP023777.1"/>
</dbReference>
<gene>
    <name evidence="2" type="ORF">COR50_15715</name>
</gene>
<dbReference type="InterPro" id="IPR023214">
    <property type="entry name" value="HAD_sf"/>
</dbReference>
<dbReference type="SUPFAM" id="SSF56784">
    <property type="entry name" value="HAD-like"/>
    <property type="match status" value="1"/>
</dbReference>
<proteinExistence type="predicted"/>
<dbReference type="PANTHER" id="PTHR43316">
    <property type="entry name" value="HYDROLASE, HALOACID DELAHOGENASE-RELATED"/>
    <property type="match status" value="1"/>
</dbReference>
<evidence type="ECO:0000313" key="3">
    <source>
        <dbReference type="Proteomes" id="UP000220133"/>
    </source>
</evidence>
<organism evidence="2 3">
    <name type="scientific">Chitinophaga caeni</name>
    <dbReference type="NCBI Taxonomy" id="2029983"/>
    <lineage>
        <taxon>Bacteria</taxon>
        <taxon>Pseudomonadati</taxon>
        <taxon>Bacteroidota</taxon>
        <taxon>Chitinophagia</taxon>
        <taxon>Chitinophagales</taxon>
        <taxon>Chitinophagaceae</taxon>
        <taxon>Chitinophaga</taxon>
    </lineage>
</organism>
<name>A0A291QWT4_9BACT</name>
<dbReference type="SFLD" id="SFLDG01129">
    <property type="entry name" value="C1.5:_HAD__Beta-PGM__Phosphata"/>
    <property type="match status" value="1"/>
</dbReference>
<dbReference type="Proteomes" id="UP000220133">
    <property type="component" value="Chromosome"/>
</dbReference>
<dbReference type="InterPro" id="IPR023198">
    <property type="entry name" value="PGP-like_dom2"/>
</dbReference>
<sequence>MNKNIKVIAFDADDTLWDNEIYFREAEHEFATLLEPYTHNRNIVEALFKTELQNLPIYGYGIKGFTLSMIETATELTHGDLPPALTKQILELGKSMLNRPVTVLEGVESVLQQLRQQDYKLMVATKGDLLDQQRKVQQSQLKSYFHHVEVMSDKKEDNYQLILHQHTIAAGEFLMIGNSLKSDVLPVLNIGGHAAHIPYSITWMHEHVDQLPVNPNFRSLKHISEVMDIMGLK</sequence>
<reference evidence="2 3" key="1">
    <citation type="submission" date="2017-10" db="EMBL/GenBank/DDBJ databases">
        <title>Paenichitinophaga pekingensis gen. nov., sp. nov., isolated from activated sludge.</title>
        <authorList>
            <person name="Jin D."/>
            <person name="Kong X."/>
            <person name="Deng Y."/>
            <person name="Bai Z."/>
        </authorList>
    </citation>
    <scope>NUCLEOTIDE SEQUENCE [LARGE SCALE GENOMIC DNA]</scope>
    <source>
        <strain evidence="2 3">13</strain>
    </source>
</reference>
<dbReference type="EMBL" id="CP023777">
    <property type="protein sequence ID" value="ATL48489.1"/>
    <property type="molecule type" value="Genomic_DNA"/>
</dbReference>
<dbReference type="InterPro" id="IPR051540">
    <property type="entry name" value="S-2-haloacid_dehalogenase"/>
</dbReference>
<dbReference type="KEGG" id="cbae:COR50_15715"/>
<dbReference type="Pfam" id="PF00702">
    <property type="entry name" value="Hydrolase"/>
    <property type="match status" value="1"/>
</dbReference>
<keyword evidence="3" id="KW-1185">Reference proteome</keyword>
<dbReference type="SFLD" id="SFLDS00003">
    <property type="entry name" value="Haloacid_Dehalogenase"/>
    <property type="match status" value="1"/>
</dbReference>
<dbReference type="Gene3D" id="3.40.50.1000">
    <property type="entry name" value="HAD superfamily/HAD-like"/>
    <property type="match status" value="1"/>
</dbReference>
<dbReference type="AlphaFoldDB" id="A0A291QWT4"/>
<dbReference type="Gene3D" id="1.10.150.240">
    <property type="entry name" value="Putative phosphatase, domain 2"/>
    <property type="match status" value="1"/>
</dbReference>
<dbReference type="PANTHER" id="PTHR43316:SF8">
    <property type="entry name" value="HAD FAMILY HYDROLASE"/>
    <property type="match status" value="1"/>
</dbReference>
<evidence type="ECO:0000256" key="1">
    <source>
        <dbReference type="ARBA" id="ARBA00022801"/>
    </source>
</evidence>
<accession>A0A291QWT4</accession>
<protein>
    <submittedName>
        <fullName evidence="2">HAD family hydrolase</fullName>
    </submittedName>
</protein>
<dbReference type="GO" id="GO:0016787">
    <property type="term" value="F:hydrolase activity"/>
    <property type="evidence" value="ECO:0007669"/>
    <property type="project" value="UniProtKB-KW"/>
</dbReference>
<dbReference type="InterPro" id="IPR036412">
    <property type="entry name" value="HAD-like_sf"/>
</dbReference>
<evidence type="ECO:0000313" key="2">
    <source>
        <dbReference type="EMBL" id="ATL48489.1"/>
    </source>
</evidence>
<keyword evidence="1 2" id="KW-0378">Hydrolase</keyword>
<dbReference type="OrthoDB" id="6101375at2"/>